<evidence type="ECO:0000256" key="1">
    <source>
        <dbReference type="ARBA" id="ARBA00004651"/>
    </source>
</evidence>
<feature type="transmembrane region" description="Helical" evidence="6">
    <location>
        <begin position="20"/>
        <end position="41"/>
    </location>
</feature>
<dbReference type="PANTHER" id="PTHR30572:SF18">
    <property type="entry name" value="ABC-TYPE MACROLIDE FAMILY EXPORT SYSTEM PERMEASE COMPONENT 2"/>
    <property type="match status" value="1"/>
</dbReference>
<dbReference type="AlphaFoldDB" id="A0A829Y9K1"/>
<evidence type="ECO:0000259" key="8">
    <source>
        <dbReference type="Pfam" id="PF12704"/>
    </source>
</evidence>
<dbReference type="GO" id="GO:0022857">
    <property type="term" value="F:transmembrane transporter activity"/>
    <property type="evidence" value="ECO:0007669"/>
    <property type="project" value="TreeGrafter"/>
</dbReference>
<comment type="subcellular location">
    <subcellularLocation>
        <location evidence="1">Cell membrane</location>
        <topology evidence="1">Multi-pass membrane protein</topology>
    </subcellularLocation>
</comment>
<accession>A0A829Y9K1</accession>
<evidence type="ECO:0000256" key="3">
    <source>
        <dbReference type="ARBA" id="ARBA00022692"/>
    </source>
</evidence>
<evidence type="ECO:0000313" key="10">
    <source>
        <dbReference type="Proteomes" id="UP000445000"/>
    </source>
</evidence>
<proteinExistence type="predicted"/>
<organism evidence="9 10">
    <name type="scientific">Steroidobacter agaridevorans</name>
    <dbReference type="NCBI Taxonomy" id="2695856"/>
    <lineage>
        <taxon>Bacteria</taxon>
        <taxon>Pseudomonadati</taxon>
        <taxon>Pseudomonadota</taxon>
        <taxon>Gammaproteobacteria</taxon>
        <taxon>Steroidobacterales</taxon>
        <taxon>Steroidobacteraceae</taxon>
        <taxon>Steroidobacter</taxon>
    </lineage>
</organism>
<evidence type="ECO:0000256" key="2">
    <source>
        <dbReference type="ARBA" id="ARBA00022475"/>
    </source>
</evidence>
<dbReference type="InterPro" id="IPR025857">
    <property type="entry name" value="MacB_PCD"/>
</dbReference>
<dbReference type="InterPro" id="IPR003838">
    <property type="entry name" value="ABC3_permease_C"/>
</dbReference>
<dbReference type="EMBL" id="BLJN01000002">
    <property type="protein sequence ID" value="GFE79673.1"/>
    <property type="molecule type" value="Genomic_DNA"/>
</dbReference>
<feature type="transmembrane region" description="Helical" evidence="6">
    <location>
        <begin position="363"/>
        <end position="387"/>
    </location>
</feature>
<feature type="transmembrane region" description="Helical" evidence="6">
    <location>
        <begin position="745"/>
        <end position="770"/>
    </location>
</feature>
<name>A0A829Y9K1_9GAMM</name>
<protein>
    <submittedName>
        <fullName evidence="9">ABC transporter permease</fullName>
    </submittedName>
</protein>
<gene>
    <name evidence="9" type="ORF">GCM10011487_16730</name>
</gene>
<dbReference type="Pfam" id="PF02687">
    <property type="entry name" value="FtsX"/>
    <property type="match status" value="2"/>
</dbReference>
<evidence type="ECO:0000256" key="4">
    <source>
        <dbReference type="ARBA" id="ARBA00022989"/>
    </source>
</evidence>
<feature type="transmembrane region" description="Helical" evidence="6">
    <location>
        <begin position="323"/>
        <end position="342"/>
    </location>
</feature>
<dbReference type="Proteomes" id="UP000445000">
    <property type="component" value="Unassembled WGS sequence"/>
</dbReference>
<dbReference type="PANTHER" id="PTHR30572">
    <property type="entry name" value="MEMBRANE COMPONENT OF TRANSPORTER-RELATED"/>
    <property type="match status" value="1"/>
</dbReference>
<dbReference type="GO" id="GO:0005886">
    <property type="term" value="C:plasma membrane"/>
    <property type="evidence" value="ECO:0007669"/>
    <property type="project" value="UniProtKB-SubCell"/>
</dbReference>
<evidence type="ECO:0000313" key="9">
    <source>
        <dbReference type="EMBL" id="GFE79673.1"/>
    </source>
</evidence>
<keyword evidence="4 6" id="KW-1133">Transmembrane helix</keyword>
<keyword evidence="10" id="KW-1185">Reference proteome</keyword>
<keyword evidence="3 6" id="KW-0812">Transmembrane</keyword>
<feature type="transmembrane region" description="Helical" evidence="6">
    <location>
        <begin position="657"/>
        <end position="677"/>
    </location>
</feature>
<sequence>MLRNFLAAALRNLKRNRFYAMVSVACIAVGLAATFLAVAYLDHLHSYNRWIAGYRQVYGISLSYTLPGLAPLDLETTPLDIASWAEANVHGVIETARIAKRRPVVRHGDVEGFEEIGWADSSLFRVLPMPAYSGDLQHALDRPDSVVLTRTLARKYFGTEDAVGKTLEIDRKHPMVVRAVLEDLPPNTRITGDGAVGMFGAASAAYSPMSLARGEWSTFSFLHVEPAVTKEQLDAGLSRYSLKGSSVKVQLRAVPLDRLVYSRDRQAVVYAMPLLAGLVLMISCMNFVNLTTARSIHRSTEVGVRKAAGAGRGALVAQFMGEALILSAVGMLIALSLCELALPVARTLLDAPMTFEYWRNPTLIAAIVAITVLTALLSGFYPAVLLSRLNPASILNGGRSRTGQSRGLRQALVIFQFAMLASLVVSVIVAGQQIDHLLKMTQRFDGEHMLLIHHASCRRAFLDELRTLPGVAGAACSQSAPINVVTNNAAAKRADGTRRSFEVVRIDAGFLELFGFRPLAGRFFRADQPADITAPESTAVKRVVISATAVREFGFESAEAAIGREPFPGSGTPMEIIGVVDDFRIGRFAEPMYSTVYVAEPSRTQLLCVRLEGEHLPETLDRIDELWLRLGDPRPINRQFLSESIEFMHRSIVRQRWIFSAFAVLAVSLAIVGLLGLASSAAEERRLEIGVRKAFGAGTSAIVRLILWQFTKLAAAAGVIGCLIALPLMRRWLEGFEDRIELQPWMFAGACVLILGVAVATVLGHSLLMARARPITALRNE</sequence>
<dbReference type="InterPro" id="IPR050250">
    <property type="entry name" value="Macrolide_Exporter_MacB"/>
</dbReference>
<feature type="transmembrane region" description="Helical" evidence="6">
    <location>
        <begin position="267"/>
        <end position="288"/>
    </location>
</feature>
<feature type="transmembrane region" description="Helical" evidence="6">
    <location>
        <begin position="407"/>
        <end position="430"/>
    </location>
</feature>
<evidence type="ECO:0000256" key="5">
    <source>
        <dbReference type="ARBA" id="ARBA00023136"/>
    </source>
</evidence>
<comment type="caution">
    <text evidence="9">The sequence shown here is derived from an EMBL/GenBank/DDBJ whole genome shotgun (WGS) entry which is preliminary data.</text>
</comment>
<feature type="domain" description="ABC3 transporter permease C-terminal" evidence="7">
    <location>
        <begin position="661"/>
        <end position="770"/>
    </location>
</feature>
<reference evidence="10" key="1">
    <citation type="submission" date="2020-01" db="EMBL/GenBank/DDBJ databases">
        <title>'Steroidobacter agaridevorans' sp. nov., agar-degrading bacteria isolated from rhizosphere soils.</title>
        <authorList>
            <person name="Ikenaga M."/>
            <person name="Kataoka M."/>
            <person name="Murouchi A."/>
            <person name="Katsuragi S."/>
            <person name="Sakai M."/>
        </authorList>
    </citation>
    <scope>NUCLEOTIDE SEQUENCE [LARGE SCALE GENOMIC DNA]</scope>
    <source>
        <strain evidence="10">YU21-B</strain>
    </source>
</reference>
<keyword evidence="5 6" id="KW-0472">Membrane</keyword>
<evidence type="ECO:0000256" key="6">
    <source>
        <dbReference type="SAM" id="Phobius"/>
    </source>
</evidence>
<evidence type="ECO:0000259" key="7">
    <source>
        <dbReference type="Pfam" id="PF02687"/>
    </source>
</evidence>
<feature type="domain" description="ABC3 transporter permease C-terminal" evidence="7">
    <location>
        <begin position="275"/>
        <end position="391"/>
    </location>
</feature>
<feature type="domain" description="MacB-like periplasmic core" evidence="8">
    <location>
        <begin position="464"/>
        <end position="599"/>
    </location>
</feature>
<keyword evidence="2" id="KW-1003">Cell membrane</keyword>
<dbReference type="Pfam" id="PF12704">
    <property type="entry name" value="MacB_PCD"/>
    <property type="match status" value="2"/>
</dbReference>
<feature type="domain" description="MacB-like periplasmic core" evidence="8">
    <location>
        <begin position="22"/>
        <end position="237"/>
    </location>
</feature>
<dbReference type="RefSeq" id="WP_161811445.1">
    <property type="nucleotide sequence ID" value="NZ_BLJN01000002.1"/>
</dbReference>
<feature type="transmembrane region" description="Helical" evidence="6">
    <location>
        <begin position="714"/>
        <end position="733"/>
    </location>
</feature>